<dbReference type="RefSeq" id="WP_093635189.1">
    <property type="nucleotide sequence ID" value="NZ_FPBH01000009.1"/>
</dbReference>
<dbReference type="Proteomes" id="UP000198844">
    <property type="component" value="Unassembled WGS sequence"/>
</dbReference>
<keyword evidence="1" id="KW-0521">NADP</keyword>
<evidence type="ECO:0000313" key="2">
    <source>
        <dbReference type="EMBL" id="SFU08219.1"/>
    </source>
</evidence>
<dbReference type="EMBL" id="FPBH01000009">
    <property type="protein sequence ID" value="SFU08219.1"/>
    <property type="molecule type" value="Genomic_DNA"/>
</dbReference>
<dbReference type="OrthoDB" id="580775at2"/>
<dbReference type="InterPro" id="IPR008670">
    <property type="entry name" value="CoA_reduct_LuxC"/>
</dbReference>
<dbReference type="Pfam" id="PF05893">
    <property type="entry name" value="LuxC"/>
    <property type="match status" value="1"/>
</dbReference>
<dbReference type="CDD" id="cd07080">
    <property type="entry name" value="ALDH_Acyl-CoA-Red_LuxC"/>
    <property type="match status" value="1"/>
</dbReference>
<gene>
    <name evidence="2" type="ORF">SAMN05192563_100946</name>
</gene>
<accession>A0A1I7D946</accession>
<name>A0A1I7D946_9BURK</name>
<dbReference type="InterPro" id="IPR016161">
    <property type="entry name" value="Ald_DH/histidinol_DH"/>
</dbReference>
<dbReference type="SUPFAM" id="SSF53720">
    <property type="entry name" value="ALDH-like"/>
    <property type="match status" value="1"/>
</dbReference>
<proteinExistence type="predicted"/>
<dbReference type="AlphaFoldDB" id="A0A1I7D946"/>
<organism evidence="2 3">
    <name type="scientific">Paraburkholderia aspalathi</name>
    <dbReference type="NCBI Taxonomy" id="1324617"/>
    <lineage>
        <taxon>Bacteria</taxon>
        <taxon>Pseudomonadati</taxon>
        <taxon>Pseudomonadota</taxon>
        <taxon>Betaproteobacteria</taxon>
        <taxon>Burkholderiales</taxon>
        <taxon>Burkholderiaceae</taxon>
        <taxon>Paraburkholderia</taxon>
    </lineage>
</organism>
<dbReference type="GO" id="GO:0008218">
    <property type="term" value="P:bioluminescence"/>
    <property type="evidence" value="ECO:0007669"/>
    <property type="project" value="InterPro"/>
</dbReference>
<evidence type="ECO:0000256" key="1">
    <source>
        <dbReference type="ARBA" id="ARBA00022857"/>
    </source>
</evidence>
<protein>
    <submittedName>
        <fullName evidence="2">Acyl-CoA reductase (LuxC)</fullName>
    </submittedName>
</protein>
<reference evidence="2 3" key="1">
    <citation type="submission" date="2016-10" db="EMBL/GenBank/DDBJ databases">
        <authorList>
            <person name="de Groot N.N."/>
        </authorList>
    </citation>
    <scope>NUCLEOTIDE SEQUENCE [LARGE SCALE GENOMIC DNA]</scope>
    <source>
        <strain evidence="2 3">LMG 27731</strain>
    </source>
</reference>
<sequence>MTTSYNVPLIIRGKLIEGDALTFGGRRGGVSFSAPDVSRHVDELTLRAPSQMADLYTLSLEQIVDYLVELGQHLNFADNRHLQQAFELSCATSGLSESILRFHYTRTPRLFQREELYNIVARSVGAEYLEGWVEQPGSLPGVTARTRAFGARCVHVIAGNAPVVAVLTLIRNALTRSDAIIKAPSNDPLTSMALARTMIDMAPDHPLTKHLSVAYWKGGDEAVERHIYDPRKVEKLIAWGGFDSVKHITRYLQPGLDLITLDPKLSGTIIGREAFADEATLTSVARRLALDVGAQNQEACVSARVIYVQSGTDDAGLTRCAKLAELTFAALQSLPENLSTPHKAFDPLLKEELDGIRMIEDDYTVFGGRSNEGALIVSRDGAPVSFSRILGCRVGNLVPIDEIDTAVRSVNAYTQTIGIFPEALKHNLRDRLAYQGAQRLVSLGAAATLQHNLDRQDAIEPIRRTVKWVTEETADPLLVESLAG</sequence>
<evidence type="ECO:0000313" key="3">
    <source>
        <dbReference type="Proteomes" id="UP000198844"/>
    </source>
</evidence>
<dbReference type="GO" id="GO:0003995">
    <property type="term" value="F:acyl-CoA dehydrogenase activity"/>
    <property type="evidence" value="ECO:0007669"/>
    <property type="project" value="InterPro"/>
</dbReference>